<dbReference type="AlphaFoldDB" id="A8MAB0"/>
<reference evidence="1 2" key="1">
    <citation type="submission" date="2007-10" db="EMBL/GenBank/DDBJ databases">
        <title>Complete sequence of Caldivirga maquilingensis IC-167.</title>
        <authorList>
            <consortium name="US DOE Joint Genome Institute"/>
            <person name="Copeland A."/>
            <person name="Lucas S."/>
            <person name="Lapidus A."/>
            <person name="Barry K."/>
            <person name="Glavina del Rio T."/>
            <person name="Dalin E."/>
            <person name="Tice H."/>
            <person name="Pitluck S."/>
            <person name="Saunders E."/>
            <person name="Brettin T."/>
            <person name="Bruce D."/>
            <person name="Detter J.C."/>
            <person name="Han C."/>
            <person name="Schmutz J."/>
            <person name="Larimer F."/>
            <person name="Land M."/>
            <person name="Hauser L."/>
            <person name="Kyrpides N."/>
            <person name="Ivanova N."/>
            <person name="Biddle J.F."/>
            <person name="Zhang Z."/>
            <person name="Fitz-Gibbon S.T."/>
            <person name="Lowe T.M."/>
            <person name="Saltikov C."/>
            <person name="House C.H."/>
            <person name="Richardson P."/>
        </authorList>
    </citation>
    <scope>NUCLEOTIDE SEQUENCE [LARGE SCALE GENOMIC DNA]</scope>
    <source>
        <strain evidence="2">ATCC 700844 / DSM 13496 / JCM 10307 / IC-167</strain>
    </source>
</reference>
<dbReference type="KEGG" id="cma:Cmaq_0193"/>
<name>A8MAB0_CALMQ</name>
<dbReference type="HOGENOM" id="CLU_728863_0_0_2"/>
<keyword evidence="2" id="KW-1185">Reference proteome</keyword>
<organism evidence="1 2">
    <name type="scientific">Caldivirga maquilingensis (strain ATCC 700844 / DSM 13496 / JCM 10307 / IC-167)</name>
    <dbReference type="NCBI Taxonomy" id="397948"/>
    <lineage>
        <taxon>Archaea</taxon>
        <taxon>Thermoproteota</taxon>
        <taxon>Thermoprotei</taxon>
        <taxon>Thermoproteales</taxon>
        <taxon>Thermoproteaceae</taxon>
        <taxon>Caldivirga</taxon>
    </lineage>
</organism>
<accession>A8MAB0</accession>
<protein>
    <submittedName>
        <fullName evidence="1">Uncharacterized protein</fullName>
    </submittedName>
</protein>
<evidence type="ECO:0000313" key="2">
    <source>
        <dbReference type="Proteomes" id="UP000001137"/>
    </source>
</evidence>
<evidence type="ECO:0000313" key="1">
    <source>
        <dbReference type="EMBL" id="ABW01042.1"/>
    </source>
</evidence>
<dbReference type="Proteomes" id="UP000001137">
    <property type="component" value="Chromosome"/>
</dbReference>
<dbReference type="EMBL" id="CP000852">
    <property type="protein sequence ID" value="ABW01042.1"/>
    <property type="molecule type" value="Genomic_DNA"/>
</dbReference>
<proteinExistence type="predicted"/>
<sequence length="389" mass="44627">MLKTRLYYIIIMLIREINRGGTRGSEYAYVMLNNELVHVSEAGKRIRCDGDLCVYEVLANVNYVYFFSFSRSGYSSVVRCLPGDYPDIMIDNSICEVKDVEEVLNTWLRGIKFRIRDPELNKLLNELNSDFAIMSSEVKSYWGSVGGVFKAVGHAARFNEFLKDPRIYYFTGMSIPNDNGRVRSIKVLMSIMYENWVAMKTAKVLGVRGLIRRSWEANTTSSISMWFEQGSDNSFAILDTTYGPITMWIEFQWDPAIHVFLDAEIIKKNGKLKFIRKPGRKAVRPDIVLVKGAFDNVNALMQANKDIDVLIECKTLPYNEWASDADEQVMQYLSNFRPKNMALITRYGIPINIKNKLTKYGIRVIDNVKPSSMIENELSNFIQNAFSSL</sequence>
<gene>
    <name evidence="1" type="ordered locus">Cmaq_0193</name>
</gene>
<dbReference type="eggNOG" id="arCOG07334">
    <property type="taxonomic scope" value="Archaea"/>
</dbReference>